<dbReference type="EMBL" id="MT630845">
    <property type="protein sequence ID" value="QNO43579.1"/>
    <property type="molecule type" value="Genomic_DNA"/>
</dbReference>
<evidence type="ECO:0008006" key="4">
    <source>
        <dbReference type="Google" id="ProtNLM"/>
    </source>
</evidence>
<evidence type="ECO:0000313" key="2">
    <source>
        <dbReference type="EMBL" id="QNO43596.1"/>
    </source>
</evidence>
<dbReference type="PIRSF" id="PIRSF006577">
    <property type="entry name" value="UCP006577"/>
    <property type="match status" value="1"/>
</dbReference>
<proteinExistence type="predicted"/>
<dbReference type="Pfam" id="PF08979">
    <property type="entry name" value="DUF1894"/>
    <property type="match status" value="1"/>
</dbReference>
<dbReference type="InterPro" id="IPR012031">
    <property type="entry name" value="MTH0776-like"/>
</dbReference>
<dbReference type="EMBL" id="MT630847">
    <property type="protein sequence ID" value="QNO43596.1"/>
    <property type="molecule type" value="Genomic_DNA"/>
</dbReference>
<protein>
    <recommendedName>
        <fullName evidence="4">DUF1894 domain-containing protein</fullName>
    </recommendedName>
</protein>
<dbReference type="EMBL" id="MT631004">
    <property type="protein sequence ID" value="QNO44723.1"/>
    <property type="molecule type" value="Genomic_DNA"/>
</dbReference>
<evidence type="ECO:0000313" key="3">
    <source>
        <dbReference type="EMBL" id="QNO44723.1"/>
    </source>
</evidence>
<accession>A0A7G9Y6E5</accession>
<name>A0A7G9Y6E5_9EURY</name>
<reference evidence="1" key="1">
    <citation type="submission" date="2020-06" db="EMBL/GenBank/DDBJ databases">
        <title>Unique genomic features of the anaerobic methanotrophic archaea.</title>
        <authorList>
            <person name="Chadwick G.L."/>
            <person name="Skennerton C.T."/>
            <person name="Laso-Perez R."/>
            <person name="Leu A.O."/>
            <person name="Speth D.R."/>
            <person name="Yu H."/>
            <person name="Morgan-Lang C."/>
            <person name="Hatzenpichler R."/>
            <person name="Goudeau D."/>
            <person name="Malmstrom R."/>
            <person name="Brazelton W.J."/>
            <person name="Woyke T."/>
            <person name="Hallam S.J."/>
            <person name="Tyson G.W."/>
            <person name="Wegener G."/>
            <person name="Boetius A."/>
            <person name="Orphan V."/>
        </authorList>
    </citation>
    <scope>NUCLEOTIDE SEQUENCE</scope>
</reference>
<dbReference type="AlphaFoldDB" id="A0A7G9Y6E5"/>
<gene>
    <name evidence="3" type="ORF">DFBDAOMO_00007</name>
    <name evidence="1" type="ORF">HMEJMANM_00048</name>
    <name evidence="2" type="ORF">LAPIAFBC_00003</name>
</gene>
<evidence type="ECO:0000313" key="1">
    <source>
        <dbReference type="EMBL" id="QNO43579.1"/>
    </source>
</evidence>
<sequence>MGCIEQMKYEVLLKNTSFKECREYVKKNFKEFYQVKPGYRMFDVYLIGVPPVLIGIDGDDVIFPYTKPCYGTFLLRIRGEAEIESLRKGEML</sequence>
<organism evidence="1">
    <name type="scientific">Candidatus Methanogaster sp. ANME-2c ERB4</name>
    <dbReference type="NCBI Taxonomy" id="2759911"/>
    <lineage>
        <taxon>Archaea</taxon>
        <taxon>Methanobacteriati</taxon>
        <taxon>Methanobacteriota</taxon>
        <taxon>Stenosarchaea group</taxon>
        <taxon>Methanomicrobia</taxon>
        <taxon>Methanosarcinales</taxon>
        <taxon>ANME-2 cluster</taxon>
        <taxon>Candidatus Methanogasteraceae</taxon>
        <taxon>Candidatus Methanogaster</taxon>
    </lineage>
</organism>